<dbReference type="Proteomes" id="UP000828048">
    <property type="component" value="Chromosome 2"/>
</dbReference>
<proteinExistence type="predicted"/>
<sequence length="142" mass="15827">MDVDNKYHSDVEKGHAMDDHLHIHGEQDSGDSHIAHVHAHPSSHMDHMDPSLLVFFSIENLKVGKRIPICFPKRDPSSSPHFLPSEESTSIPFSLESLPNLLQIFSFPRLSPQADAMEDTLGQCEMKPVEGESKLCATSLET</sequence>
<protein>
    <submittedName>
        <fullName evidence="1">Uncharacterized protein</fullName>
    </submittedName>
</protein>
<reference evidence="1 2" key="1">
    <citation type="journal article" date="2021" name="Hortic Res">
        <title>High-quality reference genome and annotation aids understanding of berry development for evergreen blueberry (Vaccinium darrowii).</title>
        <authorList>
            <person name="Yu J."/>
            <person name="Hulse-Kemp A.M."/>
            <person name="Babiker E."/>
            <person name="Staton M."/>
        </authorList>
    </citation>
    <scope>NUCLEOTIDE SEQUENCE [LARGE SCALE GENOMIC DNA]</scope>
    <source>
        <strain evidence="2">cv. NJ 8807/NJ 8810</strain>
        <tissue evidence="1">Young leaf</tissue>
    </source>
</reference>
<name>A0ACB7WX16_9ERIC</name>
<organism evidence="1 2">
    <name type="scientific">Vaccinium darrowii</name>
    <dbReference type="NCBI Taxonomy" id="229202"/>
    <lineage>
        <taxon>Eukaryota</taxon>
        <taxon>Viridiplantae</taxon>
        <taxon>Streptophyta</taxon>
        <taxon>Embryophyta</taxon>
        <taxon>Tracheophyta</taxon>
        <taxon>Spermatophyta</taxon>
        <taxon>Magnoliopsida</taxon>
        <taxon>eudicotyledons</taxon>
        <taxon>Gunneridae</taxon>
        <taxon>Pentapetalae</taxon>
        <taxon>asterids</taxon>
        <taxon>Ericales</taxon>
        <taxon>Ericaceae</taxon>
        <taxon>Vaccinioideae</taxon>
        <taxon>Vaccinieae</taxon>
        <taxon>Vaccinium</taxon>
    </lineage>
</organism>
<comment type="caution">
    <text evidence="1">The sequence shown here is derived from an EMBL/GenBank/DDBJ whole genome shotgun (WGS) entry which is preliminary data.</text>
</comment>
<dbReference type="EMBL" id="CM037152">
    <property type="protein sequence ID" value="KAH7832926.1"/>
    <property type="molecule type" value="Genomic_DNA"/>
</dbReference>
<keyword evidence="2" id="KW-1185">Reference proteome</keyword>
<evidence type="ECO:0000313" key="1">
    <source>
        <dbReference type="EMBL" id="KAH7832926.1"/>
    </source>
</evidence>
<gene>
    <name evidence="1" type="ORF">Vadar_001370</name>
</gene>
<evidence type="ECO:0000313" key="2">
    <source>
        <dbReference type="Proteomes" id="UP000828048"/>
    </source>
</evidence>
<accession>A0ACB7WX16</accession>